<evidence type="ECO:0000313" key="14">
    <source>
        <dbReference type="Proteomes" id="UP000494165"/>
    </source>
</evidence>
<feature type="binding site" evidence="10">
    <location>
        <position position="185"/>
    </location>
    <ligand>
        <name>Zn(2+)</name>
        <dbReference type="ChEBI" id="CHEBI:29105"/>
        <note>catalytic</note>
    </ligand>
</feature>
<feature type="binding site" evidence="10">
    <location>
        <position position="195"/>
    </location>
    <ligand>
        <name>Zn(2+)</name>
        <dbReference type="ChEBI" id="CHEBI:29105"/>
        <note>catalytic</note>
    </ligand>
</feature>
<dbReference type="PROSITE" id="PS51864">
    <property type="entry name" value="ASTACIN"/>
    <property type="match status" value="1"/>
</dbReference>
<dbReference type="PANTHER" id="PTHR10127:SF780">
    <property type="entry name" value="METALLOENDOPEPTIDASE"/>
    <property type="match status" value="1"/>
</dbReference>
<keyword evidence="9" id="KW-0325">Glycoprotein</keyword>
<dbReference type="Pfam" id="PF01400">
    <property type="entry name" value="Astacin"/>
    <property type="match status" value="1"/>
</dbReference>
<dbReference type="InterPro" id="IPR024079">
    <property type="entry name" value="MetalloPept_cat_dom_sf"/>
</dbReference>
<dbReference type="CDD" id="cd04280">
    <property type="entry name" value="ZnMc_astacin_like"/>
    <property type="match status" value="1"/>
</dbReference>
<keyword evidence="5 10" id="KW-0862">Zinc</keyword>
<feature type="binding site" evidence="10">
    <location>
        <position position="189"/>
    </location>
    <ligand>
        <name>Zn(2+)</name>
        <dbReference type="ChEBI" id="CHEBI:29105"/>
        <note>catalytic</note>
    </ligand>
</feature>
<evidence type="ECO:0000256" key="10">
    <source>
        <dbReference type="PROSITE-ProRule" id="PRU01211"/>
    </source>
</evidence>
<keyword evidence="1 10" id="KW-0645">Protease</keyword>
<evidence type="ECO:0000313" key="13">
    <source>
        <dbReference type="EMBL" id="CAB3373225.1"/>
    </source>
</evidence>
<comment type="caution">
    <text evidence="10">Lacks conserved residue(s) required for the propagation of feature annotation.</text>
</comment>
<organism evidence="13 14">
    <name type="scientific">Cloeon dipterum</name>
    <dbReference type="NCBI Taxonomy" id="197152"/>
    <lineage>
        <taxon>Eukaryota</taxon>
        <taxon>Metazoa</taxon>
        <taxon>Ecdysozoa</taxon>
        <taxon>Arthropoda</taxon>
        <taxon>Hexapoda</taxon>
        <taxon>Insecta</taxon>
        <taxon>Pterygota</taxon>
        <taxon>Palaeoptera</taxon>
        <taxon>Ephemeroptera</taxon>
        <taxon>Pisciforma</taxon>
        <taxon>Baetidae</taxon>
        <taxon>Cloeon</taxon>
    </lineage>
</organism>
<dbReference type="GO" id="GO:0008270">
    <property type="term" value="F:zinc ion binding"/>
    <property type="evidence" value="ECO:0007669"/>
    <property type="project" value="UniProtKB-UniRule"/>
</dbReference>
<comment type="caution">
    <text evidence="13">The sequence shown here is derived from an EMBL/GenBank/DDBJ whole genome shotgun (WGS) entry which is preliminary data.</text>
</comment>
<evidence type="ECO:0000259" key="12">
    <source>
        <dbReference type="PROSITE" id="PS51864"/>
    </source>
</evidence>
<evidence type="ECO:0000256" key="6">
    <source>
        <dbReference type="ARBA" id="ARBA00023049"/>
    </source>
</evidence>
<evidence type="ECO:0000256" key="8">
    <source>
        <dbReference type="ARBA" id="ARBA00023157"/>
    </source>
</evidence>
<protein>
    <recommendedName>
        <fullName evidence="11">Metalloendopeptidase</fullName>
        <ecNumber evidence="11">3.4.24.-</ecNumber>
    </recommendedName>
</protein>
<reference evidence="13 14" key="1">
    <citation type="submission" date="2020-04" db="EMBL/GenBank/DDBJ databases">
        <authorList>
            <person name="Alioto T."/>
            <person name="Alioto T."/>
            <person name="Gomez Garrido J."/>
        </authorList>
    </citation>
    <scope>NUCLEOTIDE SEQUENCE [LARGE SCALE GENOMIC DNA]</scope>
</reference>
<feature type="signal peptide" evidence="11">
    <location>
        <begin position="1"/>
        <end position="21"/>
    </location>
</feature>
<evidence type="ECO:0000256" key="3">
    <source>
        <dbReference type="ARBA" id="ARBA00022729"/>
    </source>
</evidence>
<comment type="cofactor">
    <cofactor evidence="10 11">
        <name>Zn(2+)</name>
        <dbReference type="ChEBI" id="CHEBI:29105"/>
    </cofactor>
    <text evidence="10 11">Binds 1 zinc ion per subunit.</text>
</comment>
<evidence type="ECO:0000256" key="11">
    <source>
        <dbReference type="RuleBase" id="RU361183"/>
    </source>
</evidence>
<keyword evidence="7" id="KW-0865">Zymogen</keyword>
<accession>A0A8S1CYV5</accession>
<dbReference type="EC" id="3.4.24.-" evidence="11"/>
<evidence type="ECO:0000256" key="2">
    <source>
        <dbReference type="ARBA" id="ARBA00022723"/>
    </source>
</evidence>
<evidence type="ECO:0000256" key="4">
    <source>
        <dbReference type="ARBA" id="ARBA00022801"/>
    </source>
</evidence>
<keyword evidence="8" id="KW-1015">Disulfide bond</keyword>
<evidence type="ECO:0000256" key="9">
    <source>
        <dbReference type="ARBA" id="ARBA00023180"/>
    </source>
</evidence>
<feature type="active site" evidence="10">
    <location>
        <position position="186"/>
    </location>
</feature>
<evidence type="ECO:0000256" key="1">
    <source>
        <dbReference type="ARBA" id="ARBA00022670"/>
    </source>
</evidence>
<proteinExistence type="predicted"/>
<dbReference type="PANTHER" id="PTHR10127">
    <property type="entry name" value="DISCOIDIN, CUB, EGF, LAMININ , AND ZINC METALLOPROTEASE DOMAIN CONTAINING"/>
    <property type="match status" value="1"/>
</dbReference>
<keyword evidence="2 10" id="KW-0479">Metal-binding</keyword>
<keyword evidence="4 10" id="KW-0378">Hydrolase</keyword>
<dbReference type="InterPro" id="IPR006026">
    <property type="entry name" value="Peptidase_Metallo"/>
</dbReference>
<dbReference type="Proteomes" id="UP000494165">
    <property type="component" value="Unassembled WGS sequence"/>
</dbReference>
<dbReference type="SMART" id="SM00235">
    <property type="entry name" value="ZnMc"/>
    <property type="match status" value="1"/>
</dbReference>
<dbReference type="PRINTS" id="PR00480">
    <property type="entry name" value="ASTACIN"/>
</dbReference>
<dbReference type="GO" id="GO:0006508">
    <property type="term" value="P:proteolysis"/>
    <property type="evidence" value="ECO:0007669"/>
    <property type="project" value="UniProtKB-KW"/>
</dbReference>
<feature type="chain" id="PRO_5035963294" description="Metalloendopeptidase" evidence="11">
    <location>
        <begin position="22"/>
        <end position="286"/>
    </location>
</feature>
<dbReference type="SUPFAM" id="SSF55486">
    <property type="entry name" value="Metalloproteases ('zincins'), catalytic domain"/>
    <property type="match status" value="1"/>
</dbReference>
<sequence>METKLTATFLCAALAICAVFANPLPEEGSEFSEDDHDADIKRVRMLSLGRPDATVGMHVGRWNPESGINPEELGSYYEGDMLSLPTSQGRNGIINTYYRWPSAIVYYRIQGAFTVNQTALIQRAFDAYHANTCIRFKPYDGTQSNYLIIKSDNSGCWATVGRAGGMQYVNLQVPGCVTMVGTVIHELMHTIGFFHEQSRTDRNQNVNILWSNITPGREGNFDIRDSTAFGVTYDYASVMHYSSKAFSSNGLPTIQTINPAGASIGQRNGFSQKDIQKINAMYNCAV</sequence>
<keyword evidence="6 10" id="KW-0482">Metalloprotease</keyword>
<dbReference type="FunFam" id="3.40.390.10:FF:000015">
    <property type="entry name" value="Meprin A subunit"/>
    <property type="match status" value="1"/>
</dbReference>
<evidence type="ECO:0000256" key="7">
    <source>
        <dbReference type="ARBA" id="ARBA00023145"/>
    </source>
</evidence>
<keyword evidence="14" id="KW-1185">Reference proteome</keyword>
<gene>
    <name evidence="13" type="ORF">CLODIP_2_CD03693</name>
</gene>
<name>A0A8S1CYV5_9INSE</name>
<dbReference type="GO" id="GO:0004222">
    <property type="term" value="F:metalloendopeptidase activity"/>
    <property type="evidence" value="ECO:0007669"/>
    <property type="project" value="UniProtKB-UniRule"/>
</dbReference>
<evidence type="ECO:0000256" key="5">
    <source>
        <dbReference type="ARBA" id="ARBA00022833"/>
    </source>
</evidence>
<dbReference type="Gene3D" id="3.40.390.10">
    <property type="entry name" value="Collagenase (Catalytic Domain)"/>
    <property type="match status" value="1"/>
</dbReference>
<dbReference type="EMBL" id="CADEPI010000083">
    <property type="protein sequence ID" value="CAB3373225.1"/>
    <property type="molecule type" value="Genomic_DNA"/>
</dbReference>
<dbReference type="InterPro" id="IPR001506">
    <property type="entry name" value="Peptidase_M12A"/>
</dbReference>
<dbReference type="InterPro" id="IPR034035">
    <property type="entry name" value="Astacin-like_dom"/>
</dbReference>
<feature type="domain" description="Peptidase M12A" evidence="12">
    <location>
        <begin position="91"/>
        <end position="285"/>
    </location>
</feature>
<dbReference type="OrthoDB" id="6665824at2759"/>
<keyword evidence="3 11" id="KW-0732">Signal</keyword>
<dbReference type="AlphaFoldDB" id="A0A8S1CYV5"/>